<evidence type="ECO:0000313" key="1">
    <source>
        <dbReference type="EMBL" id="KAE9349039.1"/>
    </source>
</evidence>
<dbReference type="AlphaFoldDB" id="A0A6G0S3P2"/>
<gene>
    <name evidence="1" type="ORF">PF008_g7070</name>
</gene>
<reference evidence="1 2" key="1">
    <citation type="submission" date="2018-09" db="EMBL/GenBank/DDBJ databases">
        <title>Genomic investigation of the strawberry pathogen Phytophthora fragariae indicates pathogenicity is determined by transcriptional variation in three key races.</title>
        <authorList>
            <person name="Adams T.M."/>
            <person name="Armitage A.D."/>
            <person name="Sobczyk M.K."/>
            <person name="Bates H.J."/>
            <person name="Dunwell J.M."/>
            <person name="Nellist C.F."/>
            <person name="Harrison R.J."/>
        </authorList>
    </citation>
    <scope>NUCLEOTIDE SEQUENCE [LARGE SCALE GENOMIC DNA]</scope>
    <source>
        <strain evidence="1 2">NOV-77</strain>
    </source>
</reference>
<sequence>MRALARAGDASPGVGAAVVGPGGGVAVGAGGVAAGTSGGEAVAAWVAPARRKGVPTAAKSAGC</sequence>
<accession>A0A6G0S3P2</accession>
<name>A0A6G0S3P2_9STRA</name>
<evidence type="ECO:0000313" key="2">
    <source>
        <dbReference type="Proteomes" id="UP000486351"/>
    </source>
</evidence>
<dbReference type="EMBL" id="QXFY01000291">
    <property type="protein sequence ID" value="KAE9349039.1"/>
    <property type="molecule type" value="Genomic_DNA"/>
</dbReference>
<dbReference type="Proteomes" id="UP000486351">
    <property type="component" value="Unassembled WGS sequence"/>
</dbReference>
<comment type="caution">
    <text evidence="1">The sequence shown here is derived from an EMBL/GenBank/DDBJ whole genome shotgun (WGS) entry which is preliminary data.</text>
</comment>
<proteinExistence type="predicted"/>
<protein>
    <submittedName>
        <fullName evidence="1">Uncharacterized protein</fullName>
    </submittedName>
</protein>
<organism evidence="1 2">
    <name type="scientific">Phytophthora fragariae</name>
    <dbReference type="NCBI Taxonomy" id="53985"/>
    <lineage>
        <taxon>Eukaryota</taxon>
        <taxon>Sar</taxon>
        <taxon>Stramenopiles</taxon>
        <taxon>Oomycota</taxon>
        <taxon>Peronosporomycetes</taxon>
        <taxon>Peronosporales</taxon>
        <taxon>Peronosporaceae</taxon>
        <taxon>Phytophthora</taxon>
    </lineage>
</organism>